<dbReference type="PANTHER" id="PTHR46696:SF4">
    <property type="entry name" value="BIOTIN BIOSYNTHESIS CYTOCHROME P450"/>
    <property type="match status" value="1"/>
</dbReference>
<reference evidence="8" key="1">
    <citation type="submission" date="2022-10" db="EMBL/GenBank/DDBJ databases">
        <title>The complete genomes of actinobacterial strains from the NBC collection.</title>
        <authorList>
            <person name="Joergensen T.S."/>
            <person name="Alvarez Arevalo M."/>
            <person name="Sterndorff E.B."/>
            <person name="Faurdal D."/>
            <person name="Vuksanovic O."/>
            <person name="Mourched A.-S."/>
            <person name="Charusanti P."/>
            <person name="Shaw S."/>
            <person name="Blin K."/>
            <person name="Weber T."/>
        </authorList>
    </citation>
    <scope>NUCLEOTIDE SEQUENCE</scope>
    <source>
        <strain evidence="8">NBC_01393</strain>
    </source>
</reference>
<evidence type="ECO:0000256" key="1">
    <source>
        <dbReference type="ARBA" id="ARBA00010617"/>
    </source>
</evidence>
<evidence type="ECO:0000256" key="5">
    <source>
        <dbReference type="ARBA" id="ARBA00023004"/>
    </source>
</evidence>
<keyword evidence="3" id="KW-0479">Metal-binding</keyword>
<dbReference type="InterPro" id="IPR001128">
    <property type="entry name" value="Cyt_P450"/>
</dbReference>
<dbReference type="EMBL" id="CP109546">
    <property type="protein sequence ID" value="WTZ06616.1"/>
    <property type="molecule type" value="Genomic_DNA"/>
</dbReference>
<dbReference type="PANTHER" id="PTHR46696">
    <property type="entry name" value="P450, PUTATIVE (EUROFUNG)-RELATED"/>
    <property type="match status" value="1"/>
</dbReference>
<dbReference type="InterPro" id="IPR002397">
    <property type="entry name" value="Cyt_P450_B"/>
</dbReference>
<dbReference type="GO" id="GO:0005506">
    <property type="term" value="F:iron ion binding"/>
    <property type="evidence" value="ECO:0007669"/>
    <property type="project" value="InterPro"/>
</dbReference>
<dbReference type="SUPFAM" id="SSF48264">
    <property type="entry name" value="Cytochrome P450"/>
    <property type="match status" value="1"/>
</dbReference>
<dbReference type="PRINTS" id="PR00359">
    <property type="entry name" value="BP450"/>
</dbReference>
<sequence>MTMLTLDTLDITDETAYSAAGGYPHAEFDLLRREAPVFWYRRPGFEPFWVLTRHEDIAWVSRNPKIFSSAQRVTLDTPEAVDMFETQLEQRAQMFQHGPDLPPALSYMDSPHHRHLRQVMAPCFTPKAIAELEERFDELARGYAAEFAARLDEHGTADVARHLSARLPVAAICELVGAPLKDWDDIFEWTEGTTGAADPENQREGEDAEATFARNMTALNGYVAGLVQERMAQIDGTGTDVLSRLARARIDGEPLAFHEILYTVFNLLVAGIGTTRNATTGGIQALLDHPEQLRKLIEDPSLAESAAEEILRWTSIAVNFVRTARQDTQIGGQRIRKGETVAMWYPAGNRDESVFDAPHRFDITRDARAHVAFGGQGEHICLGAHLARLELRAVLRGVAPLLAGLETVGRPEFGVLHLQAAEIKRLVVRRKEHRA</sequence>
<dbReference type="Gene3D" id="1.10.630.10">
    <property type="entry name" value="Cytochrome P450"/>
    <property type="match status" value="1"/>
</dbReference>
<keyword evidence="2" id="KW-0349">Heme</keyword>
<dbReference type="GO" id="GO:0008395">
    <property type="term" value="F:steroid hydroxylase activity"/>
    <property type="evidence" value="ECO:0007669"/>
    <property type="project" value="TreeGrafter"/>
</dbReference>
<dbReference type="AlphaFoldDB" id="A0AAU3ICV7"/>
<evidence type="ECO:0000256" key="4">
    <source>
        <dbReference type="ARBA" id="ARBA00023002"/>
    </source>
</evidence>
<organism evidence="8">
    <name type="scientific">Streptomyces sp. NBC_01393</name>
    <dbReference type="NCBI Taxonomy" id="2903851"/>
    <lineage>
        <taxon>Bacteria</taxon>
        <taxon>Bacillati</taxon>
        <taxon>Actinomycetota</taxon>
        <taxon>Actinomycetes</taxon>
        <taxon>Kitasatosporales</taxon>
        <taxon>Streptomycetaceae</taxon>
        <taxon>Streptomyces</taxon>
    </lineage>
</organism>
<dbReference type="GO" id="GO:0006707">
    <property type="term" value="P:cholesterol catabolic process"/>
    <property type="evidence" value="ECO:0007669"/>
    <property type="project" value="TreeGrafter"/>
</dbReference>
<gene>
    <name evidence="7" type="ORF">OG699_00355</name>
    <name evidence="8" type="ORF">OG699_44910</name>
</gene>
<name>A0AAU3ICV7_9ACTN</name>
<keyword evidence="4" id="KW-0560">Oxidoreductase</keyword>
<dbReference type="Pfam" id="PF00067">
    <property type="entry name" value="p450"/>
    <property type="match status" value="1"/>
</dbReference>
<protein>
    <submittedName>
        <fullName evidence="8">Cytochrome P450</fullName>
    </submittedName>
</protein>
<dbReference type="GO" id="GO:0036199">
    <property type="term" value="F:cholest-4-en-3-one 26-monooxygenase activity"/>
    <property type="evidence" value="ECO:0007669"/>
    <property type="project" value="TreeGrafter"/>
</dbReference>
<proteinExistence type="inferred from homology"/>
<comment type="similarity">
    <text evidence="1">Belongs to the cytochrome P450 family.</text>
</comment>
<evidence type="ECO:0000256" key="3">
    <source>
        <dbReference type="ARBA" id="ARBA00022723"/>
    </source>
</evidence>
<keyword evidence="5" id="KW-0408">Iron</keyword>
<evidence type="ECO:0000313" key="7">
    <source>
        <dbReference type="EMBL" id="WTZ06616.1"/>
    </source>
</evidence>
<evidence type="ECO:0000256" key="2">
    <source>
        <dbReference type="ARBA" id="ARBA00022617"/>
    </source>
</evidence>
<evidence type="ECO:0000256" key="6">
    <source>
        <dbReference type="ARBA" id="ARBA00023033"/>
    </source>
</evidence>
<dbReference type="GO" id="GO:0020037">
    <property type="term" value="F:heme binding"/>
    <property type="evidence" value="ECO:0007669"/>
    <property type="project" value="InterPro"/>
</dbReference>
<dbReference type="FunFam" id="1.10.630.10:FF:000018">
    <property type="entry name" value="Cytochrome P450 monooxygenase"/>
    <property type="match status" value="1"/>
</dbReference>
<accession>A0AAU3ICV7</accession>
<dbReference type="InterPro" id="IPR036396">
    <property type="entry name" value="Cyt_P450_sf"/>
</dbReference>
<dbReference type="EMBL" id="CP109546">
    <property type="protein sequence ID" value="WTZ14471.1"/>
    <property type="molecule type" value="Genomic_DNA"/>
</dbReference>
<evidence type="ECO:0000313" key="8">
    <source>
        <dbReference type="EMBL" id="WTZ14471.1"/>
    </source>
</evidence>
<keyword evidence="6" id="KW-0503">Monooxygenase</keyword>